<feature type="compositionally biased region" description="Basic and acidic residues" evidence="1">
    <location>
        <begin position="172"/>
        <end position="182"/>
    </location>
</feature>
<protein>
    <recommendedName>
        <fullName evidence="3">DUF4408 domain-containing protein</fullName>
    </recommendedName>
</protein>
<feature type="compositionally biased region" description="Acidic residues" evidence="1">
    <location>
        <begin position="145"/>
        <end position="156"/>
    </location>
</feature>
<dbReference type="InParanoid" id="A0A7J7DJC3"/>
<comment type="caution">
    <text evidence="4">The sequence shown here is derived from an EMBL/GenBank/DDBJ whole genome shotgun (WGS) entry which is preliminary data.</text>
</comment>
<evidence type="ECO:0000313" key="5">
    <source>
        <dbReference type="Proteomes" id="UP000593562"/>
    </source>
</evidence>
<accession>A0A7J7DJC3</accession>
<feature type="transmembrane region" description="Helical" evidence="2">
    <location>
        <begin position="64"/>
        <end position="83"/>
    </location>
</feature>
<evidence type="ECO:0000256" key="1">
    <source>
        <dbReference type="SAM" id="MobiDB-lite"/>
    </source>
</evidence>
<dbReference type="Proteomes" id="UP000593562">
    <property type="component" value="Unassembled WGS sequence"/>
</dbReference>
<dbReference type="PANTHER" id="PTHR35762:SF5">
    <property type="entry name" value="DUF4408 DOMAIN-CONTAINING PROTEIN"/>
    <property type="match status" value="1"/>
</dbReference>
<feature type="region of interest" description="Disordered" evidence="1">
    <location>
        <begin position="145"/>
        <end position="197"/>
    </location>
</feature>
<dbReference type="AlphaFoldDB" id="A0A7J7DJC3"/>
<organism evidence="4 5">
    <name type="scientific">Tripterygium wilfordii</name>
    <name type="common">Thunder God vine</name>
    <dbReference type="NCBI Taxonomy" id="458696"/>
    <lineage>
        <taxon>Eukaryota</taxon>
        <taxon>Viridiplantae</taxon>
        <taxon>Streptophyta</taxon>
        <taxon>Embryophyta</taxon>
        <taxon>Tracheophyta</taxon>
        <taxon>Spermatophyta</taxon>
        <taxon>Magnoliopsida</taxon>
        <taxon>eudicotyledons</taxon>
        <taxon>Gunneridae</taxon>
        <taxon>Pentapetalae</taxon>
        <taxon>rosids</taxon>
        <taxon>fabids</taxon>
        <taxon>Celastrales</taxon>
        <taxon>Celastraceae</taxon>
        <taxon>Tripterygium</taxon>
    </lineage>
</organism>
<dbReference type="PROSITE" id="PS51257">
    <property type="entry name" value="PROKAR_LIPOPROTEIN"/>
    <property type="match status" value="1"/>
</dbReference>
<gene>
    <name evidence="4" type="ORF">HS088_TW06G00584</name>
</gene>
<evidence type="ECO:0000313" key="4">
    <source>
        <dbReference type="EMBL" id="KAF5746413.1"/>
    </source>
</evidence>
<dbReference type="Pfam" id="PF14364">
    <property type="entry name" value="DUF4408"/>
    <property type="match status" value="1"/>
</dbReference>
<sequence length="223" mass="25079">MDTMKAEKLKPMKSSTTQFPYNHILVHSVIALACSTSLLCLFPSQGAFIKHFLFTTIPSFWYSFANPKCLFIVVNVIVGFLIFGEYSKSSSSSSSSSGDEMYEEYVKRKMELNLREKSVVVVDNKPQQLEESNIVEAEDLEVEETFEDVKEEEEEGGGGGGGGVVVVDDGDDKEKGRERERDDDSEEQHGLPTEELNRRVEAFIARVNKQRWLEAKSLVCCKA</sequence>
<feature type="transmembrane region" description="Helical" evidence="2">
    <location>
        <begin position="21"/>
        <end position="44"/>
    </location>
</feature>
<keyword evidence="2" id="KW-0472">Membrane</keyword>
<reference evidence="4 5" key="1">
    <citation type="journal article" date="2020" name="Nat. Commun.">
        <title>Genome of Tripterygium wilfordii and identification of cytochrome P450 involved in triptolide biosynthesis.</title>
        <authorList>
            <person name="Tu L."/>
            <person name="Su P."/>
            <person name="Zhang Z."/>
            <person name="Gao L."/>
            <person name="Wang J."/>
            <person name="Hu T."/>
            <person name="Zhou J."/>
            <person name="Zhang Y."/>
            <person name="Zhao Y."/>
            <person name="Liu Y."/>
            <person name="Song Y."/>
            <person name="Tong Y."/>
            <person name="Lu Y."/>
            <person name="Yang J."/>
            <person name="Xu C."/>
            <person name="Jia M."/>
            <person name="Peters R.J."/>
            <person name="Huang L."/>
            <person name="Gao W."/>
        </authorList>
    </citation>
    <scope>NUCLEOTIDE SEQUENCE [LARGE SCALE GENOMIC DNA]</scope>
    <source>
        <strain evidence="5">cv. XIE 37</strain>
        <tissue evidence="4">Leaf</tissue>
    </source>
</reference>
<evidence type="ECO:0000256" key="2">
    <source>
        <dbReference type="SAM" id="Phobius"/>
    </source>
</evidence>
<evidence type="ECO:0000259" key="3">
    <source>
        <dbReference type="Pfam" id="PF14364"/>
    </source>
</evidence>
<name>A0A7J7DJC3_TRIWF</name>
<keyword evidence="2" id="KW-0812">Transmembrane</keyword>
<feature type="domain" description="DUF4408" evidence="3">
    <location>
        <begin position="59"/>
        <end position="82"/>
    </location>
</feature>
<keyword evidence="5" id="KW-1185">Reference proteome</keyword>
<keyword evidence="2" id="KW-1133">Transmembrane helix</keyword>
<proteinExistence type="predicted"/>
<dbReference type="InterPro" id="IPR025520">
    <property type="entry name" value="DUF4408"/>
</dbReference>
<dbReference type="EMBL" id="JAAARO010000006">
    <property type="protein sequence ID" value="KAF5746413.1"/>
    <property type="molecule type" value="Genomic_DNA"/>
</dbReference>
<dbReference type="PANTHER" id="PTHR35762">
    <property type="entry name" value="TRANSMEMBRANE PROTEIN"/>
    <property type="match status" value="1"/>
</dbReference>